<reference evidence="3" key="1">
    <citation type="journal article" date="2019" name="Int. J. Syst. Evol. Microbiol.">
        <title>The Global Catalogue of Microorganisms (GCM) 10K type strain sequencing project: providing services to taxonomists for standard genome sequencing and annotation.</title>
        <authorList>
            <consortium name="The Broad Institute Genomics Platform"/>
            <consortium name="The Broad Institute Genome Sequencing Center for Infectious Disease"/>
            <person name="Wu L."/>
            <person name="Ma J."/>
        </authorList>
    </citation>
    <scope>NUCLEOTIDE SEQUENCE [LARGE SCALE GENOMIC DNA]</scope>
    <source>
        <strain evidence="3">CGMCC 4.7329</strain>
    </source>
</reference>
<dbReference type="InterPro" id="IPR052526">
    <property type="entry name" value="HTH-type_Bedaq_tolerance"/>
</dbReference>
<proteinExistence type="predicted"/>
<dbReference type="SMART" id="SM00347">
    <property type="entry name" value="HTH_MARR"/>
    <property type="match status" value="1"/>
</dbReference>
<keyword evidence="3" id="KW-1185">Reference proteome</keyword>
<sequence>MRETTSSAREFAQLLGPLRRAVLKSTRQAAGLPELSEPQIEVLRLLSSEGPVAPSRIAGALQMASSTLSNLLKAMTDGGLVERARRADDQRRVDVAISPFARELLNTYDATSLRTIENFLDELADHERAAFDATVPVLRRMCAAFAATERAATHG</sequence>
<evidence type="ECO:0000313" key="3">
    <source>
        <dbReference type="Proteomes" id="UP000658127"/>
    </source>
</evidence>
<comment type="caution">
    <text evidence="2">The sequence shown here is derived from an EMBL/GenBank/DDBJ whole genome shotgun (WGS) entry which is preliminary data.</text>
</comment>
<gene>
    <name evidence="2" type="ORF">GCM10011610_26920</name>
</gene>
<dbReference type="PROSITE" id="PS50995">
    <property type="entry name" value="HTH_MARR_2"/>
    <property type="match status" value="1"/>
</dbReference>
<dbReference type="EMBL" id="BMNE01000003">
    <property type="protein sequence ID" value="GGN78899.1"/>
    <property type="molecule type" value="Genomic_DNA"/>
</dbReference>
<organism evidence="2 3">
    <name type="scientific">Nocardia rhizosphaerihabitans</name>
    <dbReference type="NCBI Taxonomy" id="1691570"/>
    <lineage>
        <taxon>Bacteria</taxon>
        <taxon>Bacillati</taxon>
        <taxon>Actinomycetota</taxon>
        <taxon>Actinomycetes</taxon>
        <taxon>Mycobacteriales</taxon>
        <taxon>Nocardiaceae</taxon>
        <taxon>Nocardia</taxon>
    </lineage>
</organism>
<dbReference type="PANTHER" id="PTHR39515">
    <property type="entry name" value="CONSERVED PROTEIN"/>
    <property type="match status" value="1"/>
</dbReference>
<evidence type="ECO:0000259" key="1">
    <source>
        <dbReference type="PROSITE" id="PS50995"/>
    </source>
</evidence>
<name>A0ABQ2KCA1_9NOCA</name>
<dbReference type="RefSeq" id="WP_189027783.1">
    <property type="nucleotide sequence ID" value="NZ_BMNE01000003.1"/>
</dbReference>
<dbReference type="InterPro" id="IPR000835">
    <property type="entry name" value="HTH_MarR-typ"/>
</dbReference>
<dbReference type="InterPro" id="IPR036390">
    <property type="entry name" value="WH_DNA-bd_sf"/>
</dbReference>
<dbReference type="Proteomes" id="UP000658127">
    <property type="component" value="Unassembled WGS sequence"/>
</dbReference>
<accession>A0ABQ2KCA1</accession>
<dbReference type="Gene3D" id="1.10.10.10">
    <property type="entry name" value="Winged helix-like DNA-binding domain superfamily/Winged helix DNA-binding domain"/>
    <property type="match status" value="1"/>
</dbReference>
<protein>
    <recommendedName>
        <fullName evidence="1">HTH marR-type domain-containing protein</fullName>
    </recommendedName>
</protein>
<evidence type="ECO:0000313" key="2">
    <source>
        <dbReference type="EMBL" id="GGN78899.1"/>
    </source>
</evidence>
<dbReference type="InterPro" id="IPR036388">
    <property type="entry name" value="WH-like_DNA-bd_sf"/>
</dbReference>
<dbReference type="PANTHER" id="PTHR39515:SF2">
    <property type="entry name" value="HTH-TYPE TRANSCRIPTIONAL REGULATOR RV0880"/>
    <property type="match status" value="1"/>
</dbReference>
<feature type="domain" description="HTH marR-type" evidence="1">
    <location>
        <begin position="8"/>
        <end position="140"/>
    </location>
</feature>
<dbReference type="Pfam" id="PF01047">
    <property type="entry name" value="MarR"/>
    <property type="match status" value="1"/>
</dbReference>
<dbReference type="SUPFAM" id="SSF46785">
    <property type="entry name" value="Winged helix' DNA-binding domain"/>
    <property type="match status" value="1"/>
</dbReference>